<comment type="caution">
    <text evidence="3">The sequence shown here is derived from an EMBL/GenBank/DDBJ whole genome shotgun (WGS) entry which is preliminary data.</text>
</comment>
<dbReference type="Pfam" id="PF00024">
    <property type="entry name" value="PAN_1"/>
    <property type="match status" value="2"/>
</dbReference>
<dbReference type="InterPro" id="IPR002889">
    <property type="entry name" value="WSC_carb-bd"/>
</dbReference>
<feature type="domain" description="WSC" evidence="2">
    <location>
        <begin position="1359"/>
        <end position="1455"/>
    </location>
</feature>
<name>A0A9N8EBB8_9STRA</name>
<keyword evidence="4" id="KW-1185">Reference proteome</keyword>
<dbReference type="SMART" id="SM00473">
    <property type="entry name" value="PAN_AP"/>
    <property type="match status" value="7"/>
</dbReference>
<dbReference type="PROSITE" id="PS50231">
    <property type="entry name" value="RICIN_B_LECTIN"/>
    <property type="match status" value="1"/>
</dbReference>
<dbReference type="Proteomes" id="UP001153069">
    <property type="component" value="Unassembled WGS sequence"/>
</dbReference>
<dbReference type="EMBL" id="CAICTM010000917">
    <property type="protein sequence ID" value="CAB9518256.1"/>
    <property type="molecule type" value="Genomic_DNA"/>
</dbReference>
<gene>
    <name evidence="3" type="ORF">SEMRO_919_G220110.1</name>
</gene>
<dbReference type="PROSITE" id="PS50948">
    <property type="entry name" value="PAN"/>
    <property type="match status" value="1"/>
</dbReference>
<evidence type="ECO:0000259" key="1">
    <source>
        <dbReference type="PROSITE" id="PS50948"/>
    </source>
</evidence>
<dbReference type="Pfam" id="PF14295">
    <property type="entry name" value="PAN_4"/>
    <property type="match status" value="6"/>
</dbReference>
<dbReference type="OrthoDB" id="57431at2759"/>
<evidence type="ECO:0000259" key="2">
    <source>
        <dbReference type="PROSITE" id="PS51212"/>
    </source>
</evidence>
<dbReference type="SMART" id="SM00321">
    <property type="entry name" value="WSC"/>
    <property type="match status" value="1"/>
</dbReference>
<evidence type="ECO:0000313" key="4">
    <source>
        <dbReference type="Proteomes" id="UP001153069"/>
    </source>
</evidence>
<evidence type="ECO:0000313" key="3">
    <source>
        <dbReference type="EMBL" id="CAB9518256.1"/>
    </source>
</evidence>
<accession>A0A9N8EBB8</accession>
<dbReference type="PROSITE" id="PS51212">
    <property type="entry name" value="WSC"/>
    <property type="match status" value="1"/>
</dbReference>
<sequence length="3598" mass="398456">MDGANIFLGDEWIKTIDVHDFKGSDTLEVWRRPRTSLFSINELRNTVKQDGITYVVQVTGNDPSTNTLDFPWDMSDASVEFVGMAQGGTVFISGNLFMLGRVSFKHLVVDFTGGSLNVDSKASLIFQHCWLLSFDRCPERYLELGGVCYLVNPVAVPAAGASSVCTDAFSEGYQPDNLQLLPHEEAVASKILGGEELWMKHDTANKCETLDGWGNLTVYSGDDCSGIPRGVLCALPVKQSITGRNYSSYYSKTNFPNWNQAAGYLADPNKLSIQTGAHIKVKSEDEASIDGWKVTDGTVTMFKVFFDVVYGLKTELQVGVDSLGPHSASGVWNHGWVFSSGSDTLPSKIHIKATAGDVCISNVKYGLHNSTHKHSLAGRVLLQSSSFGIDDCLDQNVCEYASSSNCGRSLLYYDRDQDCVVISATNTTVPTDLSLDLFATGCDRVTSWRAPGLGDNIRVQIQTFGTNNEPIVLYHDELSRHHRYEFDPRNNVVDLPLHNSTAIPTEWKLEGGSGDWVTAIRITRYGVTMMEIDFASLFGCINVCGSFALVVHGLDMAKVDRAYLNFLGTEECGQLPEVYTNIDGVQQTGREACTSPVLQVATFSDLFSVVQDIRPKSWAYRTARVNITATAIDGDNEVLLLLRQRGLELHHERSNEPVSIKDIRFSIQPKAEVRMNNFQLTDGTFFYTQNLEGIGNAFLELTGCEIAVAPVWVVHNNGTVIFNECNFPDGEKILNFDWGTVDLMYSTLAATAHVSNADSGTMRLTRMKLKEGFPYPSTFSGNWEYPDAQRHYRPVDPTDRLCLGTSNPSDVLSGVSSSQCQDYCELGFQCSGYLTYVDETDNNDYCVLCISDDPCEFDCSAHSGATHMLAESKLSFVTVTTACPVQSRTYDSPLVVETLEECKMLCSFYETCEGFAVELNTITYTCTFHAELDLDAGCFNGANGGSTFYIPYIKEDTQKFLEVHGTADAALLATVSSIVGYDECGALCLKTIDCKAFVASTSTGCSLYDDNTFIPTDSSSLNVSVTSVFPKNRYTTIHTCALPEPYAAPTTKTERLCKERCDSDLSCMAYIHAASNTCELFARRSVQDSIDVAPNCGNTVALHVAYSTESFVSSSEYDKDLIKAEPAAALLMNFNSSLTIEGLLKEECKSVCLQNRSCSAIRYTPKNFSCQLGCPFQDATLSETDEFLMLEAKPADVGSGYLPITGICDFSGETIDDVAVVHTETSRGCGVACDQDSSCTGFAHYPNYGEGVNIQTLIGTCRLLTGDITFERCNDQERTDLYLPADVANTCQALCNVHRQCSYYKWDRQNGCSLYSRVAIKEACQDANVGATIHVGLKYLDRDKFVKVDGECLVDVEEEVALEGCYAGEDYSDAALGLQSQSLTELTPFACRAACRNGNMPFFALLAGVCQCTDVDLTKSTLLTKESYLNCRVPCSGNPKKYCGGVDALSVGRSNLPLGGLKLSQCKRSCQGTRDCIAIVFDDTLVTSTCELHASAAFESCSSAQTSTLYIESIEHTFQKASAPFLGDTVLYTTTASSSGCQRVCDAFDGCHAIFVKSAGTIDNCEIRGGAAVLDWDSSAWDGGSVLVANDLALFTQANDLPLPSGDSLATFSDVFDLDECKSLCHHREACDSLFFQNQICNLYSAASSPNVSISTTSNQVQQPYYVNYETFFAAKRNFAMVDGFCVLGTAVVDLPLLGLAGQCATECATLTGCQLFTFSQSSGCSLYDDSASLYDCSSTSIQAFVLYTPGKFTKRQNGFLVDESSIASKTYGSISLPECASLCDRHYDCLSYRFDETTFGCLLLASDQFYKDVTQTSQTGELFTYFSEFAYVSMPPGFCVSTTAEQTVTGMHLEACKKICDLMDDVCVSFEYAEADGTCYFFSSSSFSDQCSTTNGRTLYLSYEYLDNRGDIVYLYESLFNCFDNATSNSTNAFTIEQCQEDCSITEECFAAQYDETFDPACNLFLGIDLPIQVECENTTRTYLRVEADPYKLMNHTCLRNHIAFGTRLYNLEEIECQALCDAEPNCRYFLHGKDTGSSDFLPRECVLFEAQHEELDDCDDTNYAYPQYRDKPAVVNGRTRLLFCLPAHLELSQVFRSNNRAPLFTKERILAGNFEDGDVGYYLQPGMNYETLEFARADDDRAVRRQSMAFDDGHIEFTANAGYCVAGGSFTAVSGDDLEDVRNAIGNQNALPSCQKLGFAPCSDSTVITFLEDVAANDRLRLKYSEPNGGGENGCLRALRPPHKIGDDDFTFTTTPENRAVPSFLSSILEQYAPTDPGSNCYRNDDAEVISRSYSDGCGFDDSTEFKSEYFNLVSNPVTLQHRDTGDCLNLDMRMAECRRVDKGWGTRWVYAFPAGGVSTGGEVYFETKLGVQFCLTRPPLGTTGSLDAVRCDSTDESLSARQRWIYNSAAGTLEDPSNPSGGCLAYVEGNGNPTLEDCGSTGAQWVQYTKCHLNTYERSEQMKLQAIEGGQCLSANGNNLVACNGASVGSYQFFYRPTNESRMELADSDQCWGKVPDEDIDSLVYFPTGLLPCDQDDDEDARVNWLMTWGDEDFNVLQWQHANGTVYCYDVGQEEQRECSSDLSTERHWREYSSDTYPDYAMISVRPGALVQEFDAELQYQFFLYSPQGYQARLLLARFAQLEEAVELLLPIISQTKELVQDCLDLTATVTEPIEEVEGHLDEGESFFSMVATVLMPLEQIPHIGPVLQNLRLRTISTQIKNACERGNEALSSLTDAVDRIVGPIEKFGGALDTLEEKLQSTMSVLDMVVEYLTRTSYCTHEAGEEEEYEQLQEWISTILDAINGANAFASELEDLVNKLNDFPSLMDANIFGAFRGFNSVLTELSRVVNALSFIETIGSFTIDVPTPRFRWVLFRVNYGSVGLSLQGVGNLLNRVQRSLRNVPGVGAAWRWLENRVGNIVESVFDVIGIDLPDFGIDFDFLSEIEEDVEEAIERLADGITSRLQIDDFDDMIAEKMFDVIEAINTSLPTELLPVLTDFECDIDDAPCMLDGLNISIDYDDDIALPNMIFNGVNYSMPELQLEWLEEFWSAIDDLEDAFTEFFDSPIECNGYTDLSVDFAGIVESALNTSFDGLTIPTCEVNFKICSALNVDEGLGQLRSRISALTNGFLTSNNRRLGGSCNESDEWGVSIPVPTPAKYLFTVFKTILPIEKNRFFSENGGKGWNLYWRKFLGMEPFSTQKFPWDFAKMDPSLRLAIGCSGGQFRAKLLIGPLFSLQFGPFNFGDRGVFDWHKTDYFGKASESALSNFNSHAQQRYKLRLKEFACKVDFVWSTYGAVKHYTDSEEINDDSSPQERQRFEEAWWSFENAVTSSQLEQVQEATNRDVLEYYLGSSPGIDASVVEYENMKVIIEGLIARAVTVRSSFADVFDTDLGKSQHYFRERFPDLECAGPQGLFSSFKDAVKEMAKETVKGVEAQFFSFESQVAPSMSFGIARETLDFRLRDNSSDVPVETVNPVTYFTNPPDLDLTFSNLLPLAKLFFLKEKVTERHKCNSLKCDEESCPTYNSIDERLGSPPTEEEKLICPIAKRYSPFFHISFITLNFDLLNDENSCEVEEAAGCKCYGKMCVFQPGLQYV</sequence>
<organism evidence="3 4">
    <name type="scientific">Seminavis robusta</name>
    <dbReference type="NCBI Taxonomy" id="568900"/>
    <lineage>
        <taxon>Eukaryota</taxon>
        <taxon>Sar</taxon>
        <taxon>Stramenopiles</taxon>
        <taxon>Ochrophyta</taxon>
        <taxon>Bacillariophyta</taxon>
        <taxon>Bacillariophyceae</taxon>
        <taxon>Bacillariophycidae</taxon>
        <taxon>Naviculales</taxon>
        <taxon>Naviculaceae</taxon>
        <taxon>Seminavis</taxon>
    </lineage>
</organism>
<dbReference type="Pfam" id="PF01822">
    <property type="entry name" value="WSC"/>
    <property type="match status" value="1"/>
</dbReference>
<proteinExistence type="predicted"/>
<feature type="domain" description="Apple" evidence="1">
    <location>
        <begin position="1737"/>
        <end position="1828"/>
    </location>
</feature>
<dbReference type="SUPFAM" id="SSF57414">
    <property type="entry name" value="Hairpin loop containing domain-like"/>
    <property type="match status" value="1"/>
</dbReference>
<dbReference type="InterPro" id="IPR003609">
    <property type="entry name" value="Pan_app"/>
</dbReference>
<reference evidence="3" key="1">
    <citation type="submission" date="2020-06" db="EMBL/GenBank/DDBJ databases">
        <authorList>
            <consortium name="Plant Systems Biology data submission"/>
        </authorList>
    </citation>
    <scope>NUCLEOTIDE SEQUENCE</scope>
    <source>
        <strain evidence="3">D6</strain>
    </source>
</reference>
<protein>
    <submittedName>
        <fullName evidence="3">Uncharacterized protein</fullName>
    </submittedName>
</protein>